<dbReference type="EMBL" id="VCGU01000009">
    <property type="protein sequence ID" value="TRY71006.1"/>
    <property type="molecule type" value="Genomic_DNA"/>
</dbReference>
<dbReference type="InterPro" id="IPR011990">
    <property type="entry name" value="TPR-like_helical_dom_sf"/>
</dbReference>
<reference evidence="7 8" key="1">
    <citation type="journal article" date="2018" name="Nat. Ecol. Evol.">
        <title>Genomic signatures of mitonuclear coevolution across populations of Tigriopus californicus.</title>
        <authorList>
            <person name="Barreto F.S."/>
            <person name="Watson E.T."/>
            <person name="Lima T.G."/>
            <person name="Willett C.S."/>
            <person name="Edmands S."/>
            <person name="Li W."/>
            <person name="Burton R.S."/>
        </authorList>
    </citation>
    <scope>NUCLEOTIDE SEQUENCE [LARGE SCALE GENOMIC DNA]</scope>
    <source>
        <strain evidence="7 8">San Diego</strain>
    </source>
</reference>
<dbReference type="AlphaFoldDB" id="A0A553NZY7"/>
<keyword evidence="4" id="KW-0175">Coiled coil</keyword>
<evidence type="ECO:0000256" key="1">
    <source>
        <dbReference type="ARBA" id="ARBA00022771"/>
    </source>
</evidence>
<dbReference type="OrthoDB" id="10012386at2759"/>
<evidence type="ECO:0000256" key="2">
    <source>
        <dbReference type="ARBA" id="ARBA00022833"/>
    </source>
</evidence>
<dbReference type="PANTHER" id="PTHR17550">
    <property type="entry name" value="E3 UBIQUITIN-PROTEIN LIGASE TTC3"/>
    <property type="match status" value="1"/>
</dbReference>
<dbReference type="SUPFAM" id="SSF57850">
    <property type="entry name" value="RING/U-box"/>
    <property type="match status" value="1"/>
</dbReference>
<dbReference type="Gene3D" id="3.30.40.10">
    <property type="entry name" value="Zinc/RING finger domain, C3HC4 (zinc finger)"/>
    <property type="match status" value="1"/>
</dbReference>
<keyword evidence="1 3" id="KW-0863">Zinc-finger</keyword>
<evidence type="ECO:0000256" key="4">
    <source>
        <dbReference type="SAM" id="Coils"/>
    </source>
</evidence>
<evidence type="ECO:0000313" key="7">
    <source>
        <dbReference type="EMBL" id="TRY71006.1"/>
    </source>
</evidence>
<proteinExistence type="predicted"/>
<feature type="coiled-coil region" evidence="4">
    <location>
        <begin position="365"/>
        <end position="392"/>
    </location>
</feature>
<protein>
    <recommendedName>
        <fullName evidence="6">RING-type domain-containing protein</fullName>
    </recommendedName>
</protein>
<feature type="region of interest" description="Disordered" evidence="5">
    <location>
        <begin position="140"/>
        <end position="161"/>
    </location>
</feature>
<evidence type="ECO:0000313" key="8">
    <source>
        <dbReference type="Proteomes" id="UP000318571"/>
    </source>
</evidence>
<dbReference type="Pfam" id="PF13639">
    <property type="entry name" value="zf-RING_2"/>
    <property type="match status" value="1"/>
</dbReference>
<evidence type="ECO:0000256" key="5">
    <source>
        <dbReference type="SAM" id="MobiDB-lite"/>
    </source>
</evidence>
<dbReference type="Proteomes" id="UP000318571">
    <property type="component" value="Chromosome 9"/>
</dbReference>
<name>A0A553NZY7_TIGCA</name>
<dbReference type="Gene3D" id="1.25.40.10">
    <property type="entry name" value="Tetratricopeptide repeat domain"/>
    <property type="match status" value="1"/>
</dbReference>
<keyword evidence="2" id="KW-0862">Zinc</keyword>
<dbReference type="SMART" id="SM00184">
    <property type="entry name" value="RING"/>
    <property type="match status" value="1"/>
</dbReference>
<gene>
    <name evidence="7" type="ORF">TCAL_10690</name>
</gene>
<accession>A0A553NZY7</accession>
<evidence type="ECO:0000256" key="3">
    <source>
        <dbReference type="PROSITE-ProRule" id="PRU00175"/>
    </source>
</evidence>
<dbReference type="PANTHER" id="PTHR17550:SF4">
    <property type="entry name" value="E3 UBIQUITIN-PROTEIN LIGASE TTC3"/>
    <property type="match status" value="1"/>
</dbReference>
<organism evidence="7 8">
    <name type="scientific">Tigriopus californicus</name>
    <name type="common">Marine copepod</name>
    <dbReference type="NCBI Taxonomy" id="6832"/>
    <lineage>
        <taxon>Eukaryota</taxon>
        <taxon>Metazoa</taxon>
        <taxon>Ecdysozoa</taxon>
        <taxon>Arthropoda</taxon>
        <taxon>Crustacea</taxon>
        <taxon>Multicrustacea</taxon>
        <taxon>Hexanauplia</taxon>
        <taxon>Copepoda</taxon>
        <taxon>Harpacticoida</taxon>
        <taxon>Harpacticidae</taxon>
        <taxon>Tigriopus</taxon>
    </lineage>
</organism>
<feature type="region of interest" description="Disordered" evidence="5">
    <location>
        <begin position="491"/>
        <end position="527"/>
    </location>
</feature>
<evidence type="ECO:0000259" key="6">
    <source>
        <dbReference type="PROSITE" id="PS50089"/>
    </source>
</evidence>
<dbReference type="GO" id="GO:0005737">
    <property type="term" value="C:cytoplasm"/>
    <property type="evidence" value="ECO:0007669"/>
    <property type="project" value="UniProtKB-ARBA"/>
</dbReference>
<sequence>MNETKLAEIERFWSRGKLARVSTELTKILRDMGQDPQDPTTDRATSHLATPPATPEDCRHARQVALLVLQLCHCHLVQQQFDVALTLLRQLNAGITLRLVEQPWFERLYGLYLAVYCLGQGEWDLALFLSLHFNAQADPHPMDKPDANATPTPSRPSYDDPQVKSLWNNSGHLLLSLGQSVVRWHPEVIPHVRCMTAAQAQARLQQLLQPQDSEPNPRPTPPRLTVDPRRILQTYVTPDSQTPHVSRARVALNLKKYSLAIVNLNQMLTSCPPAQVGPIHYMMGHCHEAQGEFDLGQLAFQNCFQTCPGLAAFGLARIGWAKSKFEESHATLMKHVVFNETDITMCQWPENLKDLFEESDRDTFHQLVKRLLTQLEEALEKERQRVTCASNLCPHRSKNGRSITNPDINLQLDHVVIDCTQGCSLAFHGECAPSDTPFNFSCPSQSLECPGEMKAFWIRPEGRDKLPELKAANVIPNKCLVATQSNASAEIVHESDVNTPSAIPKKPKKKPSAKALANPPQRKKTEVPHGFNDKVAFYRKETKPVSIAQILIQNGVIQIDNLITSSENIYKCMKEHLWQPGNHHLEHVQETNGIEYQSEKEMTYHLYQCLKRSNQLLAGMRNQSRKEHVLLADVMSGFELCVEAVVNHRKFNPGTHEKLDRFSSLLRAYCQETFPNYPNIIEPRKMQLRQVLGLLPEDQAIEDVSVPPSQVHATPATLVPEIPQGIIDSAAFVIPSDQDLEINRLHRHYPDMDIGELLMLIEDTRQFHQGSVTEEVLHEAIEEFRRVEGYPVSGSMENNSQSQHAGEKLAPNIAHPSTNQMDGAVHDVLSKLLLNISSYQPQVDVEDINAEDCTVCLETLGMTDLETLQPCQHRFHRKCIRDWLSQQRDCPLCRNHILLDEDFPKLQTQD</sequence>
<dbReference type="InterPro" id="IPR013083">
    <property type="entry name" value="Znf_RING/FYVE/PHD"/>
</dbReference>
<feature type="domain" description="RING-type" evidence="6">
    <location>
        <begin position="853"/>
        <end position="894"/>
    </location>
</feature>
<dbReference type="InterPro" id="IPR001841">
    <property type="entry name" value="Znf_RING"/>
</dbReference>
<dbReference type="SUPFAM" id="SSF48452">
    <property type="entry name" value="TPR-like"/>
    <property type="match status" value="1"/>
</dbReference>
<dbReference type="GO" id="GO:0008270">
    <property type="term" value="F:zinc ion binding"/>
    <property type="evidence" value="ECO:0007669"/>
    <property type="project" value="UniProtKB-KW"/>
</dbReference>
<comment type="caution">
    <text evidence="7">The sequence shown here is derived from an EMBL/GenBank/DDBJ whole genome shotgun (WGS) entry which is preliminary data.</text>
</comment>
<dbReference type="STRING" id="6832.A0A553NZY7"/>
<keyword evidence="8" id="KW-1185">Reference proteome</keyword>
<feature type="region of interest" description="Disordered" evidence="5">
    <location>
        <begin position="30"/>
        <end position="55"/>
    </location>
</feature>
<dbReference type="PROSITE" id="PS50089">
    <property type="entry name" value="ZF_RING_2"/>
    <property type="match status" value="1"/>
</dbReference>
<keyword evidence="1 3" id="KW-0479">Metal-binding</keyword>